<evidence type="ECO:0000259" key="2">
    <source>
        <dbReference type="Pfam" id="PF08308"/>
    </source>
</evidence>
<dbReference type="Gene3D" id="1.25.40.10">
    <property type="entry name" value="Tetratricopeptide repeat domain"/>
    <property type="match status" value="1"/>
</dbReference>
<dbReference type="eggNOG" id="COG0515">
    <property type="taxonomic scope" value="Bacteria"/>
</dbReference>
<dbReference type="RefSeq" id="WP_013258282.1">
    <property type="nucleotide sequence ID" value="NC_014365.1"/>
</dbReference>
<feature type="chain" id="PRO_5003150379" evidence="1">
    <location>
        <begin position="35"/>
        <end position="231"/>
    </location>
</feature>
<keyword evidence="4" id="KW-1185">Reference proteome</keyword>
<evidence type="ECO:0000256" key="1">
    <source>
        <dbReference type="SAM" id="SignalP"/>
    </source>
</evidence>
<evidence type="ECO:0000313" key="4">
    <source>
        <dbReference type="Proteomes" id="UP000009047"/>
    </source>
</evidence>
<dbReference type="InterPro" id="IPR011990">
    <property type="entry name" value="TPR-like_helical_dom_sf"/>
</dbReference>
<organism evidence="3 4">
    <name type="scientific">Desulfarculus baarsii (strain ATCC 33931 / DSM 2075 / LMG 7858 / VKM B-1802 / 2st14)</name>
    <dbReference type="NCBI Taxonomy" id="644282"/>
    <lineage>
        <taxon>Bacteria</taxon>
        <taxon>Pseudomonadati</taxon>
        <taxon>Thermodesulfobacteriota</taxon>
        <taxon>Desulfarculia</taxon>
        <taxon>Desulfarculales</taxon>
        <taxon>Desulfarculaceae</taxon>
        <taxon>Desulfarculus</taxon>
    </lineage>
</organism>
<dbReference type="OrthoDB" id="5378939at2"/>
<dbReference type="SUPFAM" id="SSF48452">
    <property type="entry name" value="TPR-like"/>
    <property type="match status" value="1"/>
</dbReference>
<keyword evidence="1" id="KW-0732">Signal</keyword>
<accession>E1QGY6</accession>
<feature type="domain" description="PEGA" evidence="2">
    <location>
        <begin position="162"/>
        <end position="201"/>
    </location>
</feature>
<proteinExistence type="predicted"/>
<sequence length="231" mass="24432">MNRKHGGANAVMRWLAALALAMAVALALAGPALAEPEPGQAAQAQALALLDQGELAAAGGHFDKAEQLWQEALRARPAWPVAQQRLAQLPARRQGYAAQVARIARDQKASLDFVEGVTLFNQGDYAGAAKIFQNVAEVLPGHPFARQYLADAQAQAQAIGYGSLTVESNLPAKISLDGRAVGVTPLTLDDLPVGEHVLTAEANDAQARQTVVIHGRSTSLATFSFREVEAR</sequence>
<feature type="signal peptide" evidence="1">
    <location>
        <begin position="1"/>
        <end position="34"/>
    </location>
</feature>
<protein>
    <submittedName>
        <fullName evidence="3">PEGA domain protein</fullName>
    </submittedName>
</protein>
<dbReference type="InterPro" id="IPR013229">
    <property type="entry name" value="PEGA"/>
</dbReference>
<dbReference type="STRING" id="644282.Deba_1461"/>
<gene>
    <name evidence="3" type="ordered locus">Deba_1461</name>
</gene>
<dbReference type="HOGENOM" id="CLU_1198225_0_0_7"/>
<name>E1QGY6_DESB2</name>
<dbReference type="Pfam" id="PF08308">
    <property type="entry name" value="PEGA"/>
    <property type="match status" value="1"/>
</dbReference>
<dbReference type="EMBL" id="CP002085">
    <property type="protein sequence ID" value="ADK84829.1"/>
    <property type="molecule type" value="Genomic_DNA"/>
</dbReference>
<reference evidence="3 4" key="1">
    <citation type="journal article" date="2010" name="Stand. Genomic Sci.">
        <title>Complete genome sequence of Desulfarculus baarsii type strain (2st14).</title>
        <authorList>
            <person name="Sun H."/>
            <person name="Spring S."/>
            <person name="Lapidus A."/>
            <person name="Davenport K."/>
            <person name="Del Rio T.G."/>
            <person name="Tice H."/>
            <person name="Nolan M."/>
            <person name="Copeland A."/>
            <person name="Cheng J.F."/>
            <person name="Lucas S."/>
            <person name="Tapia R."/>
            <person name="Goodwin L."/>
            <person name="Pitluck S."/>
            <person name="Ivanova N."/>
            <person name="Pagani I."/>
            <person name="Mavromatis K."/>
            <person name="Ovchinnikova G."/>
            <person name="Pati A."/>
            <person name="Chen A."/>
            <person name="Palaniappan K."/>
            <person name="Hauser L."/>
            <person name="Chang Y.J."/>
            <person name="Jeffries C.D."/>
            <person name="Detter J.C."/>
            <person name="Han C."/>
            <person name="Rohde M."/>
            <person name="Brambilla E."/>
            <person name="Goker M."/>
            <person name="Woyke T."/>
            <person name="Bristow J."/>
            <person name="Eisen J.A."/>
            <person name="Markowitz V."/>
            <person name="Hugenholtz P."/>
            <person name="Kyrpides N.C."/>
            <person name="Klenk H.P."/>
            <person name="Land M."/>
        </authorList>
    </citation>
    <scope>NUCLEOTIDE SEQUENCE [LARGE SCALE GENOMIC DNA]</scope>
    <source>
        <strain evidence="4">ATCC 33931 / DSM 2075 / LMG 7858 / VKM B-1802 / 2st14</strain>
    </source>
</reference>
<dbReference type="Proteomes" id="UP000009047">
    <property type="component" value="Chromosome"/>
</dbReference>
<evidence type="ECO:0000313" key="3">
    <source>
        <dbReference type="EMBL" id="ADK84829.1"/>
    </source>
</evidence>
<dbReference type="AlphaFoldDB" id="E1QGY6"/>
<dbReference type="KEGG" id="dbr:Deba_1461"/>